<protein>
    <submittedName>
        <fullName evidence="1">Uncharacterized protein</fullName>
    </submittedName>
</protein>
<gene>
    <name evidence="1" type="ORF">COT52_02880</name>
</gene>
<name>A0A2H0X8U9_UNCKA</name>
<evidence type="ECO:0000313" key="2">
    <source>
        <dbReference type="Proteomes" id="UP000231414"/>
    </source>
</evidence>
<dbReference type="Proteomes" id="UP000231414">
    <property type="component" value="Unassembled WGS sequence"/>
</dbReference>
<dbReference type="AlphaFoldDB" id="A0A2H0X8U9"/>
<sequence>MDQVRDQPAVTHRVVTASYLLVANPKGVVGEGTLNLRERKTLSLDCFRVFDESAPRLMFLDQPLYIVPADIKPCRLCGNGRPVLTKDNLPKGVFVTNVARVFPGGVPDCLKTRGFF</sequence>
<organism evidence="1 2">
    <name type="scientific">candidate division WWE3 bacterium CG08_land_8_20_14_0_20_43_13</name>
    <dbReference type="NCBI Taxonomy" id="1975087"/>
    <lineage>
        <taxon>Bacteria</taxon>
        <taxon>Katanobacteria</taxon>
    </lineage>
</organism>
<evidence type="ECO:0000313" key="1">
    <source>
        <dbReference type="EMBL" id="PIS20609.1"/>
    </source>
</evidence>
<proteinExistence type="predicted"/>
<accession>A0A2H0X8U9</accession>
<reference evidence="2" key="1">
    <citation type="submission" date="2017-09" db="EMBL/GenBank/DDBJ databases">
        <title>Depth-based differentiation of microbial function through sediment-hosted aquifers and enrichment of novel symbionts in the deep terrestrial subsurface.</title>
        <authorList>
            <person name="Probst A.J."/>
            <person name="Ladd B."/>
            <person name="Jarett J.K."/>
            <person name="Geller-Mcgrath D.E."/>
            <person name="Sieber C.M.K."/>
            <person name="Emerson J.B."/>
            <person name="Anantharaman K."/>
            <person name="Thomas B.C."/>
            <person name="Malmstrom R."/>
            <person name="Stieglmeier M."/>
            <person name="Klingl A."/>
            <person name="Woyke T."/>
            <person name="Ryan C.M."/>
            <person name="Banfield J.F."/>
        </authorList>
    </citation>
    <scope>NUCLEOTIDE SEQUENCE [LARGE SCALE GENOMIC DNA]</scope>
</reference>
<dbReference type="EMBL" id="PEYW01000041">
    <property type="protein sequence ID" value="PIS20609.1"/>
    <property type="molecule type" value="Genomic_DNA"/>
</dbReference>
<comment type="caution">
    <text evidence="1">The sequence shown here is derived from an EMBL/GenBank/DDBJ whole genome shotgun (WGS) entry which is preliminary data.</text>
</comment>